<keyword evidence="4" id="KW-1185">Reference proteome</keyword>
<evidence type="ECO:0000313" key="2">
    <source>
        <dbReference type="EMBL" id="KAG0445793.1"/>
    </source>
</evidence>
<comment type="caution">
    <text evidence="3">The sequence shown here is derived from an EMBL/GenBank/DDBJ whole genome shotgun (WGS) entry which is preliminary data.</text>
</comment>
<dbReference type="EMBL" id="JADCNM010000651">
    <property type="protein sequence ID" value="KAG0445793.1"/>
    <property type="molecule type" value="Genomic_DNA"/>
</dbReference>
<dbReference type="EMBL" id="JADCNL010000650">
    <property type="protein sequence ID" value="KAG0445816.1"/>
    <property type="molecule type" value="Genomic_DNA"/>
</dbReference>
<evidence type="ECO:0000256" key="1">
    <source>
        <dbReference type="SAM" id="MobiDB-lite"/>
    </source>
</evidence>
<dbReference type="Proteomes" id="UP000636800">
    <property type="component" value="Unassembled WGS sequence"/>
</dbReference>
<dbReference type="AlphaFoldDB" id="A0A835P5C0"/>
<accession>A0A835P5C0</accession>
<gene>
    <name evidence="3" type="ORF">HPP92_029148</name>
    <name evidence="2" type="ORF">HPP92_029159</name>
</gene>
<evidence type="ECO:0000313" key="5">
    <source>
        <dbReference type="Proteomes" id="UP000639772"/>
    </source>
</evidence>
<sequence length="136" mass="14493">MTKSVELKGATEPKEAICIRDCKETATFHITKGTAPLLKPAQRASHNHGAPTTSSTPRLNTILAALHVLSIPSIHPRHPPKQRPEELTLYGQGVVNNDGQRCANGGASVSLQRVASVGALPMCLSLTSRNEEPQNA</sequence>
<evidence type="ECO:0000313" key="3">
    <source>
        <dbReference type="EMBL" id="KAG0445816.1"/>
    </source>
</evidence>
<reference evidence="4 5" key="1">
    <citation type="journal article" date="2020" name="Nat. Food">
        <title>A phased Vanilla planifolia genome enables genetic improvement of flavour and production.</title>
        <authorList>
            <person name="Hasing T."/>
            <person name="Tang H."/>
            <person name="Brym M."/>
            <person name="Khazi F."/>
            <person name="Huang T."/>
            <person name="Chambers A.H."/>
        </authorList>
    </citation>
    <scope>NUCLEOTIDE SEQUENCE [LARGE SCALE GENOMIC DNA]</scope>
    <source>
        <tissue evidence="3">Leaf</tissue>
    </source>
</reference>
<evidence type="ECO:0000313" key="4">
    <source>
        <dbReference type="Proteomes" id="UP000636800"/>
    </source>
</evidence>
<dbReference type="Proteomes" id="UP000639772">
    <property type="component" value="Unassembled WGS sequence"/>
</dbReference>
<feature type="region of interest" description="Disordered" evidence="1">
    <location>
        <begin position="34"/>
        <end position="57"/>
    </location>
</feature>
<proteinExistence type="predicted"/>
<protein>
    <submittedName>
        <fullName evidence="3">Uncharacterized protein</fullName>
    </submittedName>
</protein>
<organism evidence="3 4">
    <name type="scientific">Vanilla planifolia</name>
    <name type="common">Vanilla</name>
    <dbReference type="NCBI Taxonomy" id="51239"/>
    <lineage>
        <taxon>Eukaryota</taxon>
        <taxon>Viridiplantae</taxon>
        <taxon>Streptophyta</taxon>
        <taxon>Embryophyta</taxon>
        <taxon>Tracheophyta</taxon>
        <taxon>Spermatophyta</taxon>
        <taxon>Magnoliopsida</taxon>
        <taxon>Liliopsida</taxon>
        <taxon>Asparagales</taxon>
        <taxon>Orchidaceae</taxon>
        <taxon>Vanilloideae</taxon>
        <taxon>Vanilleae</taxon>
        <taxon>Vanilla</taxon>
    </lineage>
</organism>
<name>A0A835P5C0_VANPL</name>